<evidence type="ECO:0000256" key="9">
    <source>
        <dbReference type="ARBA" id="ARBA00022840"/>
    </source>
</evidence>
<dbReference type="SUPFAM" id="SSF55874">
    <property type="entry name" value="ATPase domain of HSP90 chaperone/DNA topoisomerase II/histidine kinase"/>
    <property type="match status" value="1"/>
</dbReference>
<dbReference type="EMBL" id="CAFBOZ010000037">
    <property type="protein sequence ID" value="CAB4996411.1"/>
    <property type="molecule type" value="Genomic_DNA"/>
</dbReference>
<evidence type="ECO:0000256" key="7">
    <source>
        <dbReference type="ARBA" id="ARBA00022741"/>
    </source>
</evidence>
<dbReference type="GO" id="GO:0005524">
    <property type="term" value="F:ATP binding"/>
    <property type="evidence" value="ECO:0007669"/>
    <property type="project" value="UniProtKB-KW"/>
</dbReference>
<evidence type="ECO:0000256" key="2">
    <source>
        <dbReference type="ARBA" id="ARBA00004236"/>
    </source>
</evidence>
<comment type="subcellular location">
    <subcellularLocation>
        <location evidence="2">Cell membrane</location>
    </subcellularLocation>
</comment>
<proteinExistence type="predicted"/>
<dbReference type="GO" id="GO:0000155">
    <property type="term" value="F:phosphorelay sensor kinase activity"/>
    <property type="evidence" value="ECO:0007669"/>
    <property type="project" value="InterPro"/>
</dbReference>
<dbReference type="InterPro" id="IPR036890">
    <property type="entry name" value="HATPase_C_sf"/>
</dbReference>
<dbReference type="FunFam" id="1.10.287.130:FF:000008">
    <property type="entry name" value="Two-component sensor histidine kinase"/>
    <property type="match status" value="1"/>
</dbReference>
<dbReference type="PANTHER" id="PTHR45453:SF1">
    <property type="entry name" value="PHOSPHATE REGULON SENSOR PROTEIN PHOR"/>
    <property type="match status" value="1"/>
</dbReference>
<dbReference type="SMART" id="SM00388">
    <property type="entry name" value="HisKA"/>
    <property type="match status" value="1"/>
</dbReference>
<comment type="catalytic activity">
    <reaction evidence="1">
        <text>ATP + protein L-histidine = ADP + protein N-phospho-L-histidine.</text>
        <dbReference type="EC" id="2.7.13.3"/>
    </reaction>
</comment>
<keyword evidence="8" id="KW-0418">Kinase</keyword>
<dbReference type="InterPro" id="IPR005467">
    <property type="entry name" value="His_kinase_dom"/>
</dbReference>
<dbReference type="AlphaFoldDB" id="A0A6J7KR42"/>
<evidence type="ECO:0000256" key="6">
    <source>
        <dbReference type="ARBA" id="ARBA00022679"/>
    </source>
</evidence>
<dbReference type="CDD" id="cd00082">
    <property type="entry name" value="HisKA"/>
    <property type="match status" value="1"/>
</dbReference>
<accession>A0A6J7KR42</accession>
<evidence type="ECO:0000256" key="8">
    <source>
        <dbReference type="ARBA" id="ARBA00022777"/>
    </source>
</evidence>
<dbReference type="Gene3D" id="3.30.565.10">
    <property type="entry name" value="Histidine kinase-like ATPase, C-terminal domain"/>
    <property type="match status" value="1"/>
</dbReference>
<evidence type="ECO:0000256" key="4">
    <source>
        <dbReference type="ARBA" id="ARBA00022475"/>
    </source>
</evidence>
<gene>
    <name evidence="13" type="ORF">UFOPK3773_01834</name>
    <name evidence="14" type="ORF">UFOPK3992_00385</name>
</gene>
<evidence type="ECO:0000256" key="3">
    <source>
        <dbReference type="ARBA" id="ARBA00012438"/>
    </source>
</evidence>
<evidence type="ECO:0000259" key="12">
    <source>
        <dbReference type="PROSITE" id="PS50109"/>
    </source>
</evidence>
<dbReference type="Pfam" id="PF00512">
    <property type="entry name" value="HisKA"/>
    <property type="match status" value="1"/>
</dbReference>
<dbReference type="InterPro" id="IPR003594">
    <property type="entry name" value="HATPase_dom"/>
</dbReference>
<keyword evidence="6" id="KW-0808">Transferase</keyword>
<dbReference type="SUPFAM" id="SSF47384">
    <property type="entry name" value="Homodimeric domain of signal transducing histidine kinase"/>
    <property type="match status" value="1"/>
</dbReference>
<sequence length="396" mass="42273">MWLLGIVAALAGALGATMLSELRGQKSVPPLSADEGRGETSPIPESVARLLKVLPQTSVVVDSSGEVLRSTVEAQALGIVAGDRVVNRDIVEMVGEVARTGEVTERDVDLAHPSFGRVTRDMRVRVAPLSPSVTLILIEDQSESRRIDAVRRDFVANVSHELKTPVGALAILAEAVEAASDDPDQILHFARRMRIESARLAALINDIIDLSRLQGDNLLEHANVVDIDRVVAESIDATRLAADAKNIEVLRGGSGGLTVFGEEHHLVAALRNLIGNAINYSPEHTRVAIGTRLGDGVVEISVTDQGIGIAPDEQSRIFERFYRVDQARSRDTGGTGLGLAIVKHVCANHGGEVSVWSRPGEGSTFTLRIPAHTQLSDESQVSVAATTESTRLEAAS</sequence>
<name>A0A6J7KR42_9ZZZZ</name>
<dbReference type="Pfam" id="PF02518">
    <property type="entry name" value="HATPase_c"/>
    <property type="match status" value="1"/>
</dbReference>
<evidence type="ECO:0000313" key="14">
    <source>
        <dbReference type="EMBL" id="CAB4996411.1"/>
    </source>
</evidence>
<dbReference type="GO" id="GO:0005886">
    <property type="term" value="C:plasma membrane"/>
    <property type="evidence" value="ECO:0007669"/>
    <property type="project" value="UniProtKB-SubCell"/>
</dbReference>
<keyword evidence="9" id="KW-0067">ATP-binding</keyword>
<evidence type="ECO:0000256" key="5">
    <source>
        <dbReference type="ARBA" id="ARBA00022553"/>
    </source>
</evidence>
<organism evidence="13">
    <name type="scientific">freshwater metagenome</name>
    <dbReference type="NCBI Taxonomy" id="449393"/>
    <lineage>
        <taxon>unclassified sequences</taxon>
        <taxon>metagenomes</taxon>
        <taxon>ecological metagenomes</taxon>
    </lineage>
</organism>
<dbReference type="GO" id="GO:0004721">
    <property type="term" value="F:phosphoprotein phosphatase activity"/>
    <property type="evidence" value="ECO:0007669"/>
    <property type="project" value="TreeGrafter"/>
</dbReference>
<dbReference type="InterPro" id="IPR050351">
    <property type="entry name" value="BphY/WalK/GraS-like"/>
</dbReference>
<dbReference type="CDD" id="cd00075">
    <property type="entry name" value="HATPase"/>
    <property type="match status" value="1"/>
</dbReference>
<keyword evidence="11" id="KW-0472">Membrane</keyword>
<evidence type="ECO:0000256" key="1">
    <source>
        <dbReference type="ARBA" id="ARBA00000085"/>
    </source>
</evidence>
<dbReference type="GO" id="GO:0016036">
    <property type="term" value="P:cellular response to phosphate starvation"/>
    <property type="evidence" value="ECO:0007669"/>
    <property type="project" value="TreeGrafter"/>
</dbReference>
<dbReference type="SMART" id="SM00387">
    <property type="entry name" value="HATPase_c"/>
    <property type="match status" value="1"/>
</dbReference>
<dbReference type="InterPro" id="IPR004358">
    <property type="entry name" value="Sig_transdc_His_kin-like_C"/>
</dbReference>
<keyword evidence="7" id="KW-0547">Nucleotide-binding</keyword>
<dbReference type="PANTHER" id="PTHR45453">
    <property type="entry name" value="PHOSPHATE REGULON SENSOR PROTEIN PHOR"/>
    <property type="match status" value="1"/>
</dbReference>
<evidence type="ECO:0000256" key="10">
    <source>
        <dbReference type="ARBA" id="ARBA00023012"/>
    </source>
</evidence>
<dbReference type="InterPro" id="IPR036097">
    <property type="entry name" value="HisK_dim/P_sf"/>
</dbReference>
<reference evidence="13" key="1">
    <citation type="submission" date="2020-05" db="EMBL/GenBank/DDBJ databases">
        <authorList>
            <person name="Chiriac C."/>
            <person name="Salcher M."/>
            <person name="Ghai R."/>
            <person name="Kavagutti S V."/>
        </authorList>
    </citation>
    <scope>NUCLEOTIDE SEQUENCE</scope>
</reference>
<protein>
    <recommendedName>
        <fullName evidence="3">histidine kinase</fullName>
        <ecNumber evidence="3">2.7.13.3</ecNumber>
    </recommendedName>
</protein>
<dbReference type="Gene3D" id="1.10.287.130">
    <property type="match status" value="1"/>
</dbReference>
<keyword evidence="4" id="KW-1003">Cell membrane</keyword>
<dbReference type="FunFam" id="3.30.565.10:FF:000006">
    <property type="entry name" value="Sensor histidine kinase WalK"/>
    <property type="match status" value="1"/>
</dbReference>
<dbReference type="EMBL" id="CAFBNF010000252">
    <property type="protein sequence ID" value="CAB4958340.1"/>
    <property type="molecule type" value="Genomic_DNA"/>
</dbReference>
<keyword evidence="5" id="KW-0597">Phosphoprotein</keyword>
<dbReference type="EC" id="2.7.13.3" evidence="3"/>
<evidence type="ECO:0000313" key="13">
    <source>
        <dbReference type="EMBL" id="CAB4958340.1"/>
    </source>
</evidence>
<dbReference type="PRINTS" id="PR00344">
    <property type="entry name" value="BCTRLSENSOR"/>
</dbReference>
<evidence type="ECO:0000256" key="11">
    <source>
        <dbReference type="ARBA" id="ARBA00023136"/>
    </source>
</evidence>
<feature type="domain" description="Histidine kinase" evidence="12">
    <location>
        <begin position="157"/>
        <end position="373"/>
    </location>
</feature>
<keyword evidence="10" id="KW-0902">Two-component regulatory system</keyword>
<dbReference type="InterPro" id="IPR003661">
    <property type="entry name" value="HisK_dim/P_dom"/>
</dbReference>
<dbReference type="PROSITE" id="PS50109">
    <property type="entry name" value="HIS_KIN"/>
    <property type="match status" value="1"/>
</dbReference>